<dbReference type="RefSeq" id="WP_076391064.1">
    <property type="nucleotide sequence ID" value="NZ_FTOV01000003.1"/>
</dbReference>
<name>A0A1N7M982_9FLAO</name>
<gene>
    <name evidence="1" type="ORF">SAMN05421785_10349</name>
</gene>
<dbReference type="SUPFAM" id="SSF54427">
    <property type="entry name" value="NTF2-like"/>
    <property type="match status" value="1"/>
</dbReference>
<proteinExistence type="predicted"/>
<organism evidence="1 2">
    <name type="scientific">Chryseobacterium gambrini</name>
    <dbReference type="NCBI Taxonomy" id="373672"/>
    <lineage>
        <taxon>Bacteria</taxon>
        <taxon>Pseudomonadati</taxon>
        <taxon>Bacteroidota</taxon>
        <taxon>Flavobacteriia</taxon>
        <taxon>Flavobacteriales</taxon>
        <taxon>Weeksellaceae</taxon>
        <taxon>Chryseobacterium group</taxon>
        <taxon>Chryseobacterium</taxon>
    </lineage>
</organism>
<evidence type="ECO:0000313" key="1">
    <source>
        <dbReference type="EMBL" id="SIS82676.1"/>
    </source>
</evidence>
<evidence type="ECO:0008006" key="3">
    <source>
        <dbReference type="Google" id="ProtNLM"/>
    </source>
</evidence>
<dbReference type="InterPro" id="IPR032710">
    <property type="entry name" value="NTF2-like_dom_sf"/>
</dbReference>
<dbReference type="AlphaFoldDB" id="A0A1N7M982"/>
<dbReference type="STRING" id="373672.SAMN05421785_10349"/>
<evidence type="ECO:0000313" key="2">
    <source>
        <dbReference type="Proteomes" id="UP000185781"/>
    </source>
</evidence>
<dbReference type="OrthoDB" id="5383110at2"/>
<reference evidence="1 2" key="1">
    <citation type="submission" date="2017-01" db="EMBL/GenBank/DDBJ databases">
        <authorList>
            <person name="Mah S.A."/>
            <person name="Swanson W.J."/>
            <person name="Moy G.W."/>
            <person name="Vacquier V.D."/>
        </authorList>
    </citation>
    <scope>NUCLEOTIDE SEQUENCE [LARGE SCALE GENOMIC DNA]</scope>
    <source>
        <strain evidence="1 2">DSM 18014</strain>
    </source>
</reference>
<dbReference type="EMBL" id="FTOV01000003">
    <property type="protein sequence ID" value="SIS82676.1"/>
    <property type="molecule type" value="Genomic_DNA"/>
</dbReference>
<dbReference type="Gene3D" id="3.10.450.50">
    <property type="match status" value="1"/>
</dbReference>
<dbReference type="Proteomes" id="UP000185781">
    <property type="component" value="Unassembled WGS sequence"/>
</dbReference>
<accession>A0A1N7M982</accession>
<protein>
    <recommendedName>
        <fullName evidence="3">DUF4440 domain-containing protein</fullName>
    </recommendedName>
</protein>
<sequence>MKLLSLLLVFCYIFGYSQKYSKDEKQLLSQTVKLDSLIQNNDSRVLDLFEDDVSFGHSNGWIQNYSDFKRDFGSKKVIYDKIEQIEISELKKDKNICSLRRKIKVSGTYKSQKFEMILALLEIWKKEKSVWKLWSRQSVEIKP</sequence>